<dbReference type="KEGG" id="gtr:GLOTRDRAFT_123430"/>
<protein>
    <recommendedName>
        <fullName evidence="2">F-box domain-containing protein</fullName>
    </recommendedName>
</protein>
<dbReference type="OMA" id="LMMHESH"/>
<dbReference type="GeneID" id="19300951"/>
<dbReference type="SUPFAM" id="SSF52047">
    <property type="entry name" value="RNI-like"/>
    <property type="match status" value="1"/>
</dbReference>
<dbReference type="InterPro" id="IPR001810">
    <property type="entry name" value="F-box_dom"/>
</dbReference>
<dbReference type="Pfam" id="PF12937">
    <property type="entry name" value="F-box-like"/>
    <property type="match status" value="1"/>
</dbReference>
<dbReference type="AlphaFoldDB" id="S7R9B1"/>
<dbReference type="OrthoDB" id="3341212at2759"/>
<feature type="region of interest" description="Disordered" evidence="1">
    <location>
        <begin position="517"/>
        <end position="543"/>
    </location>
</feature>
<feature type="domain" description="F-box" evidence="2">
    <location>
        <begin position="83"/>
        <end position="140"/>
    </location>
</feature>
<proteinExistence type="predicted"/>
<evidence type="ECO:0000256" key="1">
    <source>
        <dbReference type="SAM" id="MobiDB-lite"/>
    </source>
</evidence>
<sequence length="554" mass="62815">MEIYQGRLEALSRIKTAISALKDGLDILVEDAKRFQGDSPASLPPKLLRQLGTASDDMCRCLEKLQAESTRHRDTLVLWSQLNALPDELLITIFEWAAWSSTPVNEWSAKDVFPVEMVVSHVSRRWREVAVNTPTLWTRIQFFGSLPLSRPLNYIERSRSSLIDVSIDIGYEIEGHGKSNEIMHILHLHLSRVRLLDFTTTGRHGLGRVRRLLDKESAPRLEYCSLSTQDRDDGADIFRPNPTRGRIFSCGMPRLRTLRMKGTLLPQYRRGLQFLTTLDLCIPYSAGLCPVSLRLALAPCLGTLEHFIFKGAVEWIRSPDFTLWRQPYIHLPALKSLTLVTEFFNGICSILDPPNLTSLDIDLDDAILGGPDDTGDVAACLRLSDGSLRFPKVQSLVLRGFYAGDIDVTMTPDFFRGLPRIKTFRIARGTGNNFLRLLARSSNRKLWPCLEDLILSLPRHDLLRKFLRVRSRARVPIKRLSLRSHIDNISVGVALMDVEAINYYVNGKDRRYVAPDLSDMEGPNDYFNTEDESDSDSSERDDMQAVASLFEQPC</sequence>
<gene>
    <name evidence="3" type="ORF">GLOTRDRAFT_123430</name>
</gene>
<dbReference type="EMBL" id="KB469313">
    <property type="protein sequence ID" value="EPQ50870.1"/>
    <property type="molecule type" value="Genomic_DNA"/>
</dbReference>
<organism evidence="3 4">
    <name type="scientific">Gloeophyllum trabeum (strain ATCC 11539 / FP-39264 / Madison 617)</name>
    <name type="common">Brown rot fungus</name>
    <dbReference type="NCBI Taxonomy" id="670483"/>
    <lineage>
        <taxon>Eukaryota</taxon>
        <taxon>Fungi</taxon>
        <taxon>Dikarya</taxon>
        <taxon>Basidiomycota</taxon>
        <taxon>Agaricomycotina</taxon>
        <taxon>Agaricomycetes</taxon>
        <taxon>Gloeophyllales</taxon>
        <taxon>Gloeophyllaceae</taxon>
        <taxon>Gloeophyllum</taxon>
    </lineage>
</organism>
<reference evidence="3 4" key="1">
    <citation type="journal article" date="2012" name="Science">
        <title>The Paleozoic origin of enzymatic lignin decomposition reconstructed from 31 fungal genomes.</title>
        <authorList>
            <person name="Floudas D."/>
            <person name="Binder M."/>
            <person name="Riley R."/>
            <person name="Barry K."/>
            <person name="Blanchette R.A."/>
            <person name="Henrissat B."/>
            <person name="Martinez A.T."/>
            <person name="Otillar R."/>
            <person name="Spatafora J.W."/>
            <person name="Yadav J.S."/>
            <person name="Aerts A."/>
            <person name="Benoit I."/>
            <person name="Boyd A."/>
            <person name="Carlson A."/>
            <person name="Copeland A."/>
            <person name="Coutinho P.M."/>
            <person name="de Vries R.P."/>
            <person name="Ferreira P."/>
            <person name="Findley K."/>
            <person name="Foster B."/>
            <person name="Gaskell J."/>
            <person name="Glotzer D."/>
            <person name="Gorecki P."/>
            <person name="Heitman J."/>
            <person name="Hesse C."/>
            <person name="Hori C."/>
            <person name="Igarashi K."/>
            <person name="Jurgens J.A."/>
            <person name="Kallen N."/>
            <person name="Kersten P."/>
            <person name="Kohler A."/>
            <person name="Kuees U."/>
            <person name="Kumar T.K.A."/>
            <person name="Kuo A."/>
            <person name="LaButti K."/>
            <person name="Larrondo L.F."/>
            <person name="Lindquist E."/>
            <person name="Ling A."/>
            <person name="Lombard V."/>
            <person name="Lucas S."/>
            <person name="Lundell T."/>
            <person name="Martin R."/>
            <person name="McLaughlin D.J."/>
            <person name="Morgenstern I."/>
            <person name="Morin E."/>
            <person name="Murat C."/>
            <person name="Nagy L.G."/>
            <person name="Nolan M."/>
            <person name="Ohm R.A."/>
            <person name="Patyshakuliyeva A."/>
            <person name="Rokas A."/>
            <person name="Ruiz-Duenas F.J."/>
            <person name="Sabat G."/>
            <person name="Salamov A."/>
            <person name="Samejima M."/>
            <person name="Schmutz J."/>
            <person name="Slot J.C."/>
            <person name="St John F."/>
            <person name="Stenlid J."/>
            <person name="Sun H."/>
            <person name="Sun S."/>
            <person name="Syed K."/>
            <person name="Tsang A."/>
            <person name="Wiebenga A."/>
            <person name="Young D."/>
            <person name="Pisabarro A."/>
            <person name="Eastwood D.C."/>
            <person name="Martin F."/>
            <person name="Cullen D."/>
            <person name="Grigoriev I.V."/>
            <person name="Hibbett D.S."/>
        </authorList>
    </citation>
    <scope>NUCLEOTIDE SEQUENCE [LARGE SCALE GENOMIC DNA]</scope>
    <source>
        <strain evidence="3 4">ATCC 11539</strain>
    </source>
</reference>
<evidence type="ECO:0000313" key="4">
    <source>
        <dbReference type="Proteomes" id="UP000030669"/>
    </source>
</evidence>
<dbReference type="Gene3D" id="1.20.1280.50">
    <property type="match status" value="1"/>
</dbReference>
<name>S7R9B1_GLOTA</name>
<accession>S7R9B1</accession>
<dbReference type="Proteomes" id="UP000030669">
    <property type="component" value="Unassembled WGS sequence"/>
</dbReference>
<keyword evidence="4" id="KW-1185">Reference proteome</keyword>
<dbReference type="Gene3D" id="3.80.10.10">
    <property type="entry name" value="Ribonuclease Inhibitor"/>
    <property type="match status" value="1"/>
</dbReference>
<evidence type="ECO:0000259" key="2">
    <source>
        <dbReference type="Pfam" id="PF12937"/>
    </source>
</evidence>
<dbReference type="InterPro" id="IPR032675">
    <property type="entry name" value="LRR_dom_sf"/>
</dbReference>
<dbReference type="RefSeq" id="XP_007870750.1">
    <property type="nucleotide sequence ID" value="XM_007872559.1"/>
</dbReference>
<evidence type="ECO:0000313" key="3">
    <source>
        <dbReference type="EMBL" id="EPQ50870.1"/>
    </source>
</evidence>
<dbReference type="HOGENOM" id="CLU_020999_3_3_1"/>